<reference evidence="2" key="1">
    <citation type="submission" date="2014-05" db="EMBL/GenBank/DDBJ databases">
        <authorList>
            <person name="Chronopoulou M."/>
        </authorList>
    </citation>
    <scope>NUCLEOTIDE SEQUENCE</scope>
    <source>
        <tissue evidence="2">Whole organism</tissue>
    </source>
</reference>
<accession>A0A0K2V079</accession>
<feature type="transmembrane region" description="Helical" evidence="1">
    <location>
        <begin position="59"/>
        <end position="78"/>
    </location>
</feature>
<keyword evidence="1" id="KW-0812">Transmembrane</keyword>
<dbReference type="EMBL" id="HACA01026191">
    <property type="protein sequence ID" value="CDW43552.1"/>
    <property type="molecule type" value="Transcribed_RNA"/>
</dbReference>
<keyword evidence="1" id="KW-1133">Transmembrane helix</keyword>
<feature type="non-terminal residue" evidence="2">
    <location>
        <position position="1"/>
    </location>
</feature>
<dbReference type="AlphaFoldDB" id="A0A0K2V079"/>
<keyword evidence="1" id="KW-0472">Membrane</keyword>
<protein>
    <submittedName>
        <fullName evidence="2">Uncharacterized protein</fullName>
    </submittedName>
</protein>
<name>A0A0K2V079_LEPSM</name>
<proteinExistence type="predicted"/>
<organism evidence="2">
    <name type="scientific">Lepeophtheirus salmonis</name>
    <name type="common">Salmon louse</name>
    <name type="synonym">Caligus salmonis</name>
    <dbReference type="NCBI Taxonomy" id="72036"/>
    <lineage>
        <taxon>Eukaryota</taxon>
        <taxon>Metazoa</taxon>
        <taxon>Ecdysozoa</taxon>
        <taxon>Arthropoda</taxon>
        <taxon>Crustacea</taxon>
        <taxon>Multicrustacea</taxon>
        <taxon>Hexanauplia</taxon>
        <taxon>Copepoda</taxon>
        <taxon>Siphonostomatoida</taxon>
        <taxon>Caligidae</taxon>
        <taxon>Lepeophtheirus</taxon>
    </lineage>
</organism>
<evidence type="ECO:0000256" key="1">
    <source>
        <dbReference type="SAM" id="Phobius"/>
    </source>
</evidence>
<evidence type="ECO:0000313" key="2">
    <source>
        <dbReference type="EMBL" id="CDW43552.1"/>
    </source>
</evidence>
<sequence>KNSGQSLVHEGPCKRSRSFTPGCLEIYQKSGRKEPCEDGEATFETRNKKQQKKKKNISSVVRLFKILFNSLLILLAPFQPRCQCP</sequence>